<dbReference type="InterPro" id="IPR013249">
    <property type="entry name" value="RNA_pol_sigma70_r4_t2"/>
</dbReference>
<dbReference type="Pfam" id="PF08281">
    <property type="entry name" value="Sigma70_r4_2"/>
    <property type="match status" value="1"/>
</dbReference>
<dbReference type="GO" id="GO:0016987">
    <property type="term" value="F:sigma factor activity"/>
    <property type="evidence" value="ECO:0007669"/>
    <property type="project" value="UniProtKB-KW"/>
</dbReference>
<gene>
    <name evidence="8" type="ORF">C6Y53_04425</name>
</gene>
<dbReference type="AlphaFoldDB" id="A0A2S0MMB5"/>
<dbReference type="RefSeq" id="WP_106471336.1">
    <property type="nucleotide sequence ID" value="NZ_CP027665.1"/>
</dbReference>
<accession>A0A2S0MMB5</accession>
<evidence type="ECO:0000256" key="4">
    <source>
        <dbReference type="ARBA" id="ARBA00023125"/>
    </source>
</evidence>
<keyword evidence="4" id="KW-0238">DNA-binding</keyword>
<proteinExistence type="inferred from homology"/>
<evidence type="ECO:0000313" key="8">
    <source>
        <dbReference type="EMBL" id="AVO37022.1"/>
    </source>
</evidence>
<evidence type="ECO:0000256" key="3">
    <source>
        <dbReference type="ARBA" id="ARBA00023082"/>
    </source>
</evidence>
<dbReference type="InterPro" id="IPR013324">
    <property type="entry name" value="RNA_pol_sigma_r3/r4-like"/>
</dbReference>
<dbReference type="GO" id="GO:0003677">
    <property type="term" value="F:DNA binding"/>
    <property type="evidence" value="ECO:0007669"/>
    <property type="project" value="UniProtKB-KW"/>
</dbReference>
<keyword evidence="9" id="KW-1185">Reference proteome</keyword>
<evidence type="ECO:0000313" key="9">
    <source>
        <dbReference type="Proteomes" id="UP000237655"/>
    </source>
</evidence>
<dbReference type="NCBIfam" id="TIGR02937">
    <property type="entry name" value="sigma70-ECF"/>
    <property type="match status" value="1"/>
</dbReference>
<evidence type="ECO:0000256" key="1">
    <source>
        <dbReference type="ARBA" id="ARBA00010641"/>
    </source>
</evidence>
<evidence type="ECO:0000259" key="6">
    <source>
        <dbReference type="Pfam" id="PF04542"/>
    </source>
</evidence>
<evidence type="ECO:0000256" key="5">
    <source>
        <dbReference type="ARBA" id="ARBA00023163"/>
    </source>
</evidence>
<keyword evidence="3" id="KW-0731">Sigma factor</keyword>
<dbReference type="InterPro" id="IPR039425">
    <property type="entry name" value="RNA_pol_sigma-70-like"/>
</dbReference>
<name>A0A2S0MMB5_9RHOB</name>
<dbReference type="NCBIfam" id="NF009176">
    <property type="entry name" value="PRK12524.1"/>
    <property type="match status" value="1"/>
</dbReference>
<dbReference type="InterPro" id="IPR013325">
    <property type="entry name" value="RNA_pol_sigma_r2"/>
</dbReference>
<dbReference type="Gene3D" id="1.10.1740.10">
    <property type="match status" value="1"/>
</dbReference>
<dbReference type="Gene3D" id="1.10.10.10">
    <property type="entry name" value="Winged helix-like DNA-binding domain superfamily/Winged helix DNA-binding domain"/>
    <property type="match status" value="1"/>
</dbReference>
<dbReference type="InterPro" id="IPR014284">
    <property type="entry name" value="RNA_pol_sigma-70_dom"/>
</dbReference>
<dbReference type="EMBL" id="CP027665">
    <property type="protein sequence ID" value="AVO37022.1"/>
    <property type="molecule type" value="Genomic_DNA"/>
</dbReference>
<dbReference type="SUPFAM" id="SSF88659">
    <property type="entry name" value="Sigma3 and sigma4 domains of RNA polymerase sigma factors"/>
    <property type="match status" value="1"/>
</dbReference>
<dbReference type="PANTHER" id="PTHR43133:SF8">
    <property type="entry name" value="RNA POLYMERASE SIGMA FACTOR HI_1459-RELATED"/>
    <property type="match status" value="1"/>
</dbReference>
<feature type="domain" description="RNA polymerase sigma-70 region 2" evidence="6">
    <location>
        <begin position="33"/>
        <end position="98"/>
    </location>
</feature>
<feature type="domain" description="RNA polymerase sigma factor 70 region 4 type 2" evidence="7">
    <location>
        <begin position="128"/>
        <end position="179"/>
    </location>
</feature>
<dbReference type="Proteomes" id="UP000237655">
    <property type="component" value="Chromosome"/>
</dbReference>
<dbReference type="InterPro" id="IPR036388">
    <property type="entry name" value="WH-like_DNA-bd_sf"/>
</dbReference>
<dbReference type="GO" id="GO:0006352">
    <property type="term" value="P:DNA-templated transcription initiation"/>
    <property type="evidence" value="ECO:0007669"/>
    <property type="project" value="InterPro"/>
</dbReference>
<keyword evidence="5" id="KW-0804">Transcription</keyword>
<dbReference type="Pfam" id="PF04542">
    <property type="entry name" value="Sigma70_r2"/>
    <property type="match status" value="1"/>
</dbReference>
<dbReference type="CDD" id="cd06171">
    <property type="entry name" value="Sigma70_r4"/>
    <property type="match status" value="1"/>
</dbReference>
<dbReference type="KEGG" id="thas:C6Y53_04425"/>
<keyword evidence="2" id="KW-0805">Transcription regulation</keyword>
<protein>
    <submittedName>
        <fullName evidence="8">RNA polymerase sigma factor</fullName>
    </submittedName>
</protein>
<evidence type="ECO:0000256" key="2">
    <source>
        <dbReference type="ARBA" id="ARBA00023015"/>
    </source>
</evidence>
<comment type="similarity">
    <text evidence="1">Belongs to the sigma-70 factor family. ECF subfamily.</text>
</comment>
<evidence type="ECO:0000259" key="7">
    <source>
        <dbReference type="Pfam" id="PF08281"/>
    </source>
</evidence>
<reference evidence="9" key="1">
    <citation type="submission" date="2018-03" db="EMBL/GenBank/DDBJ databases">
        <title>Genomic analysis of the strain SH-1 isolated from shrimp intestine.</title>
        <authorList>
            <person name="Kim Y.-S."/>
            <person name="Kim S.-E."/>
            <person name="Kim K.-H."/>
        </authorList>
    </citation>
    <scope>NUCLEOTIDE SEQUENCE [LARGE SCALE GENOMIC DNA]</scope>
    <source>
        <strain evidence="9">SH-1</strain>
    </source>
</reference>
<dbReference type="PANTHER" id="PTHR43133">
    <property type="entry name" value="RNA POLYMERASE ECF-TYPE SIGMA FACTO"/>
    <property type="match status" value="1"/>
</dbReference>
<sequence length="195" mass="21420">MPSELNAPADIDAALLQRFARGDARSAQVLTGRLTPRAFAVALRMLGDRAEAEDVAQDAMLRLWRMAPDWKPGQAQVSTWLLTVVINLCRDRLRRRGRVHVGIDAVPDPADPAPSAPERLQDSERAAALQNALMRLPERQRQAVVLRHIEGLPNPRIAEILGISVEAVESLTSRGRRALSAMLAGRRAELGFADD</sequence>
<dbReference type="InterPro" id="IPR007627">
    <property type="entry name" value="RNA_pol_sigma70_r2"/>
</dbReference>
<dbReference type="SUPFAM" id="SSF88946">
    <property type="entry name" value="Sigma2 domain of RNA polymerase sigma factors"/>
    <property type="match status" value="1"/>
</dbReference>
<organism evidence="8 9">
    <name type="scientific">Pukyongiella litopenaei</name>
    <dbReference type="NCBI Taxonomy" id="2605946"/>
    <lineage>
        <taxon>Bacteria</taxon>
        <taxon>Pseudomonadati</taxon>
        <taxon>Pseudomonadota</taxon>
        <taxon>Alphaproteobacteria</taxon>
        <taxon>Rhodobacterales</taxon>
        <taxon>Paracoccaceae</taxon>
        <taxon>Pukyongiella</taxon>
    </lineage>
</organism>